<dbReference type="EMBL" id="JAUSUL010000008">
    <property type="protein sequence ID" value="MDQ0317730.1"/>
    <property type="molecule type" value="Genomic_DNA"/>
</dbReference>
<gene>
    <name evidence="1" type="ORF">J2S73_004217</name>
</gene>
<evidence type="ECO:0000313" key="1">
    <source>
        <dbReference type="EMBL" id="MDQ0317730.1"/>
    </source>
</evidence>
<accession>A0AAE4AUS5</accession>
<dbReference type="Proteomes" id="UP001229244">
    <property type="component" value="Unassembled WGS sequence"/>
</dbReference>
<proteinExistence type="predicted"/>
<keyword evidence="2" id="KW-1185">Reference proteome</keyword>
<dbReference type="RefSeq" id="WP_306887658.1">
    <property type="nucleotide sequence ID" value="NZ_JAUSUL010000008.1"/>
</dbReference>
<protein>
    <submittedName>
        <fullName evidence="1">Uncharacterized protein</fullName>
    </submittedName>
</protein>
<dbReference type="AlphaFoldDB" id="A0AAE4AUS5"/>
<sequence>MTVVHSFQLHTSFPQHGWEEMMTENLVKMSQTLNPRASSKTTALPAIGQEDEAYIIPDTNQLAFWTMDDWHIMPIPTGVLVFVEDEQAYFRWNPLVSDWTLAFPLNYSLPDIPKTLSFYAPGYIRPNATIFNYVTAEEFTLRAGAPGSHARLRVPPVGGSIVLTGNNGLTITFASGSTEGVFSQPEDAVYRFFEGPEGPFAQTDTFTLRSGETYDAMDLSVTLAGVARPPYES</sequence>
<organism evidence="1 2">
    <name type="scientific">Amorphus orientalis</name>
    <dbReference type="NCBI Taxonomy" id="649198"/>
    <lineage>
        <taxon>Bacteria</taxon>
        <taxon>Pseudomonadati</taxon>
        <taxon>Pseudomonadota</taxon>
        <taxon>Alphaproteobacteria</taxon>
        <taxon>Hyphomicrobiales</taxon>
        <taxon>Amorphaceae</taxon>
        <taxon>Amorphus</taxon>
    </lineage>
</organism>
<comment type="caution">
    <text evidence="1">The sequence shown here is derived from an EMBL/GenBank/DDBJ whole genome shotgun (WGS) entry which is preliminary data.</text>
</comment>
<evidence type="ECO:0000313" key="2">
    <source>
        <dbReference type="Proteomes" id="UP001229244"/>
    </source>
</evidence>
<reference evidence="1" key="1">
    <citation type="submission" date="2023-07" db="EMBL/GenBank/DDBJ databases">
        <title>Genomic Encyclopedia of Type Strains, Phase IV (KMG-IV): sequencing the most valuable type-strain genomes for metagenomic binning, comparative biology and taxonomic classification.</title>
        <authorList>
            <person name="Goeker M."/>
        </authorList>
    </citation>
    <scope>NUCLEOTIDE SEQUENCE</scope>
    <source>
        <strain evidence="1">DSM 21202</strain>
    </source>
</reference>
<name>A0AAE4AUS5_9HYPH</name>